<dbReference type="Proteomes" id="UP001224890">
    <property type="component" value="Unassembled WGS sequence"/>
</dbReference>
<comment type="caution">
    <text evidence="1">The sequence shown here is derived from an EMBL/GenBank/DDBJ whole genome shotgun (WGS) entry which is preliminary data.</text>
</comment>
<name>A0AAJ0EQK9_9PEZI</name>
<organism evidence="1 2">
    <name type="scientific">Colletotrichum godetiae</name>
    <dbReference type="NCBI Taxonomy" id="1209918"/>
    <lineage>
        <taxon>Eukaryota</taxon>
        <taxon>Fungi</taxon>
        <taxon>Dikarya</taxon>
        <taxon>Ascomycota</taxon>
        <taxon>Pezizomycotina</taxon>
        <taxon>Sordariomycetes</taxon>
        <taxon>Hypocreomycetidae</taxon>
        <taxon>Glomerellales</taxon>
        <taxon>Glomerellaceae</taxon>
        <taxon>Colletotrichum</taxon>
        <taxon>Colletotrichum acutatum species complex</taxon>
    </lineage>
</organism>
<evidence type="ECO:0000313" key="1">
    <source>
        <dbReference type="EMBL" id="KAK1671752.1"/>
    </source>
</evidence>
<evidence type="ECO:0000313" key="2">
    <source>
        <dbReference type="Proteomes" id="UP001224890"/>
    </source>
</evidence>
<gene>
    <name evidence="1" type="ORF">BDP55DRAFT_732046</name>
</gene>
<proteinExistence type="predicted"/>
<dbReference type="GeneID" id="85464420"/>
<reference evidence="1" key="1">
    <citation type="submission" date="2021-06" db="EMBL/GenBank/DDBJ databases">
        <title>Comparative genomics, transcriptomics and evolutionary studies reveal genomic signatures of adaptation to plant cell wall in hemibiotrophic fungi.</title>
        <authorList>
            <consortium name="DOE Joint Genome Institute"/>
            <person name="Baroncelli R."/>
            <person name="Diaz J.F."/>
            <person name="Benocci T."/>
            <person name="Peng M."/>
            <person name="Battaglia E."/>
            <person name="Haridas S."/>
            <person name="Andreopoulos W."/>
            <person name="Labutti K."/>
            <person name="Pangilinan J."/>
            <person name="Floch G.L."/>
            <person name="Makela M.R."/>
            <person name="Henrissat B."/>
            <person name="Grigoriev I.V."/>
            <person name="Crouch J.A."/>
            <person name="De Vries R.P."/>
            <person name="Sukno S.A."/>
            <person name="Thon M.R."/>
        </authorList>
    </citation>
    <scope>NUCLEOTIDE SEQUENCE</scope>
    <source>
        <strain evidence="1">CBS 193.32</strain>
    </source>
</reference>
<sequence>MVLRLSNIVLGRAFINHIILALSPITADEKKKYQNIAPEDFWTDMSNELFSDVVELHEQVEAYFSMRARDEGFPAILIFCVYMCGSLSSYLWRQPRLCPHVAPVEAEKMALGSLRIISQLHQASPTSTRWQQVLQQVACPLSIGIPITG</sequence>
<protein>
    <submittedName>
        <fullName evidence="1">Uncharacterized protein</fullName>
    </submittedName>
</protein>
<dbReference type="EMBL" id="JAHMHR010000044">
    <property type="protein sequence ID" value="KAK1671752.1"/>
    <property type="molecule type" value="Genomic_DNA"/>
</dbReference>
<dbReference type="AlphaFoldDB" id="A0AAJ0EQK9"/>
<keyword evidence="2" id="KW-1185">Reference proteome</keyword>
<accession>A0AAJ0EQK9</accession>
<dbReference type="RefSeq" id="XP_060425755.1">
    <property type="nucleotide sequence ID" value="XM_060579894.1"/>
</dbReference>